<keyword evidence="1 2" id="KW-0694">RNA-binding</keyword>
<sequence>MDGSASDQQSNAPKGDSDKTKSTPWDQWSTFLILVALAMVITQLVFAVQDRDGIRQSVEVVSKANDLVTTANKTANQAQADSSKVDDLSGHVDKLQDDLTKLQTNLASLSDNLIANSNITDQVGDLSKTVTALNSSLANLTTNFDDLSSRVSSLGKSLNSSMAELTSDLLRQLEEHLDLIALKPRLEQVAVRLLCRSQHGQQSYDTTQMWLRKIDDWKEREQMRLEVSYRQSAPAPEAAQTPGMIPVSTLPVAQRVPELPNSPRRRAAAITIDSSGSQLMSPRHSRNPQSTVIATSALPARNRDFPFLPSTTESRPVLPLHEAALDGLFSPPTDRASDSGAGQRPSRHAGDDPMFSMTASHTEHRPPLIPQQPGDQAGSATASPSTGLEPIAGFLGLAPTHAETFDIYADEVVSARPPQLPAYRRPRRGLALTNPLSRTPQMEAAEQVQPGQHFDFPDTRPMEPNEAPSINSSAGLAGIEPRGGGGRRGRGDRRPAPARAPRREECLFLPVPYDAAIPFDPVDGNLFLLRTRRPINGDRRDWVHDRFEDDRYDRNRRPPIDDGRAPRGGPQSGARLKVDNIHYELTEDDLRELFERIGPVSSVRLLYDRADRSEGTAFVVYEDYADAREAIRQFDGCNANEQPIRITMMPTGPGTSSAPKGSIFDRIEKPPRSLFERIEASRNDGGPRRDRRRARSDSPRGGGKLAPPDVDRYIPGRASRSPIRRRGTPREGGRRPGQRKEDGGAGGRGGRRPRTDDEGRPLVGGRPRKTAEELDAEMADYFGGKEASADNGAAGNETNGGGAAGGDIDMDI</sequence>
<feature type="compositionally biased region" description="Basic and acidic residues" evidence="4">
    <location>
        <begin position="551"/>
        <end position="565"/>
    </location>
</feature>
<comment type="caution">
    <text evidence="7">The sequence shown here is derived from an EMBL/GenBank/DDBJ whole genome shotgun (WGS) entry which is preliminary data.</text>
</comment>
<gene>
    <name evidence="7" type="ORF">PRZ48_006317</name>
</gene>
<evidence type="ECO:0000256" key="2">
    <source>
        <dbReference type="PROSITE-ProRule" id="PRU00176"/>
    </source>
</evidence>
<feature type="compositionally biased region" description="Polar residues" evidence="4">
    <location>
        <begin position="1"/>
        <end position="12"/>
    </location>
</feature>
<dbReference type="Gene3D" id="1.20.5.340">
    <property type="match status" value="1"/>
</dbReference>
<dbReference type="PANTHER" id="PTHR19965:SF82">
    <property type="entry name" value="THO COMPLEX SUBUNIT 4"/>
    <property type="match status" value="1"/>
</dbReference>
<evidence type="ECO:0000313" key="8">
    <source>
        <dbReference type="Proteomes" id="UP001305779"/>
    </source>
</evidence>
<evidence type="ECO:0000256" key="3">
    <source>
        <dbReference type="SAM" id="Coils"/>
    </source>
</evidence>
<feature type="region of interest" description="Disordered" evidence="4">
    <location>
        <begin position="642"/>
        <end position="812"/>
    </location>
</feature>
<evidence type="ECO:0000256" key="1">
    <source>
        <dbReference type="ARBA" id="ARBA00022884"/>
    </source>
</evidence>
<protein>
    <recommendedName>
        <fullName evidence="6">RRM domain-containing protein</fullName>
    </recommendedName>
</protein>
<evidence type="ECO:0000313" key="7">
    <source>
        <dbReference type="EMBL" id="KAK4502891.1"/>
    </source>
</evidence>
<dbReference type="CDD" id="cd12418">
    <property type="entry name" value="RRM_Aly_REF_like"/>
    <property type="match status" value="1"/>
</dbReference>
<feature type="coiled-coil region" evidence="3">
    <location>
        <begin position="85"/>
        <end position="112"/>
    </location>
</feature>
<feature type="compositionally biased region" description="Basic and acidic residues" evidence="4">
    <location>
        <begin position="663"/>
        <end position="688"/>
    </location>
</feature>
<evidence type="ECO:0000256" key="5">
    <source>
        <dbReference type="SAM" id="Phobius"/>
    </source>
</evidence>
<keyword evidence="5" id="KW-1133">Transmembrane helix</keyword>
<feature type="domain" description="RRM" evidence="6">
    <location>
        <begin position="574"/>
        <end position="651"/>
    </location>
</feature>
<dbReference type="PROSITE" id="PS50102">
    <property type="entry name" value="RRM"/>
    <property type="match status" value="1"/>
</dbReference>
<accession>A0ABR0EMT0</accession>
<feature type="transmembrane region" description="Helical" evidence="5">
    <location>
        <begin position="28"/>
        <end position="48"/>
    </location>
</feature>
<dbReference type="SMART" id="SM01218">
    <property type="entry name" value="FoP_duplication"/>
    <property type="match status" value="1"/>
</dbReference>
<evidence type="ECO:0000256" key="4">
    <source>
        <dbReference type="SAM" id="MobiDB-lite"/>
    </source>
</evidence>
<keyword evidence="5" id="KW-0812">Transmembrane</keyword>
<keyword evidence="5" id="KW-0472">Membrane</keyword>
<feature type="region of interest" description="Disordered" evidence="4">
    <location>
        <begin position="436"/>
        <end position="501"/>
    </location>
</feature>
<organism evidence="7 8">
    <name type="scientific">Zasmidium cellare</name>
    <name type="common">Wine cellar mold</name>
    <name type="synonym">Racodium cellare</name>
    <dbReference type="NCBI Taxonomy" id="395010"/>
    <lineage>
        <taxon>Eukaryota</taxon>
        <taxon>Fungi</taxon>
        <taxon>Dikarya</taxon>
        <taxon>Ascomycota</taxon>
        <taxon>Pezizomycotina</taxon>
        <taxon>Dothideomycetes</taxon>
        <taxon>Dothideomycetidae</taxon>
        <taxon>Mycosphaerellales</taxon>
        <taxon>Mycosphaerellaceae</taxon>
        <taxon>Zasmidium</taxon>
    </lineage>
</organism>
<dbReference type="Pfam" id="PF00076">
    <property type="entry name" value="RRM_1"/>
    <property type="match status" value="1"/>
</dbReference>
<reference evidence="7 8" key="1">
    <citation type="journal article" date="2023" name="G3 (Bethesda)">
        <title>A chromosome-level genome assembly of Zasmidium syzygii isolated from banana leaves.</title>
        <authorList>
            <person name="van Westerhoven A.C."/>
            <person name="Mehrabi R."/>
            <person name="Talebi R."/>
            <person name="Steentjes M.B.F."/>
            <person name="Corcolon B."/>
            <person name="Chong P.A."/>
            <person name="Kema G.H.J."/>
            <person name="Seidl M.F."/>
        </authorList>
    </citation>
    <scope>NUCLEOTIDE SEQUENCE [LARGE SCALE GENOMIC DNA]</scope>
    <source>
        <strain evidence="7 8">P124</strain>
    </source>
</reference>
<dbReference type="PANTHER" id="PTHR19965">
    <property type="entry name" value="RNA AND EXPORT FACTOR BINDING PROTEIN"/>
    <property type="match status" value="1"/>
</dbReference>
<name>A0ABR0EMT0_ZASCE</name>
<dbReference type="Gene3D" id="3.30.70.330">
    <property type="match status" value="1"/>
</dbReference>
<feature type="region of interest" description="Disordered" evidence="4">
    <location>
        <begin position="1"/>
        <end position="22"/>
    </location>
</feature>
<dbReference type="InterPro" id="IPR035979">
    <property type="entry name" value="RBD_domain_sf"/>
</dbReference>
<keyword evidence="8" id="KW-1185">Reference proteome</keyword>
<dbReference type="InterPro" id="IPR000504">
    <property type="entry name" value="RRM_dom"/>
</dbReference>
<evidence type="ECO:0000259" key="6">
    <source>
        <dbReference type="PROSITE" id="PS50102"/>
    </source>
</evidence>
<dbReference type="SUPFAM" id="SSF54928">
    <property type="entry name" value="RNA-binding domain, RBD"/>
    <property type="match status" value="1"/>
</dbReference>
<keyword evidence="3" id="KW-0175">Coiled coil</keyword>
<dbReference type="SMART" id="SM00360">
    <property type="entry name" value="RRM"/>
    <property type="match status" value="1"/>
</dbReference>
<feature type="region of interest" description="Disordered" evidence="4">
    <location>
        <begin position="326"/>
        <end position="387"/>
    </location>
</feature>
<dbReference type="InterPro" id="IPR025715">
    <property type="entry name" value="FoP_C"/>
</dbReference>
<proteinExistence type="predicted"/>
<dbReference type="Proteomes" id="UP001305779">
    <property type="component" value="Unassembled WGS sequence"/>
</dbReference>
<dbReference type="InterPro" id="IPR012677">
    <property type="entry name" value="Nucleotide-bd_a/b_plait_sf"/>
</dbReference>
<dbReference type="InterPro" id="IPR051229">
    <property type="entry name" value="ALYREF_mRNA_export"/>
</dbReference>
<dbReference type="EMBL" id="JAXOVC010000004">
    <property type="protein sequence ID" value="KAK4502891.1"/>
    <property type="molecule type" value="Genomic_DNA"/>
</dbReference>
<feature type="region of interest" description="Disordered" evidence="4">
    <location>
        <begin position="551"/>
        <end position="574"/>
    </location>
</feature>
<feature type="compositionally biased region" description="Basic and acidic residues" evidence="4">
    <location>
        <begin position="728"/>
        <end position="743"/>
    </location>
</feature>